<keyword evidence="2" id="KW-0175">Coiled coil</keyword>
<dbReference type="OrthoDB" id="10031901at2759"/>
<organism evidence="5 6">
    <name type="scientific">Sitophilus oryzae</name>
    <name type="common">Rice weevil</name>
    <name type="synonym">Curculio oryzae</name>
    <dbReference type="NCBI Taxonomy" id="7048"/>
    <lineage>
        <taxon>Eukaryota</taxon>
        <taxon>Metazoa</taxon>
        <taxon>Ecdysozoa</taxon>
        <taxon>Arthropoda</taxon>
        <taxon>Hexapoda</taxon>
        <taxon>Insecta</taxon>
        <taxon>Pterygota</taxon>
        <taxon>Neoptera</taxon>
        <taxon>Endopterygota</taxon>
        <taxon>Coleoptera</taxon>
        <taxon>Polyphaga</taxon>
        <taxon>Cucujiformia</taxon>
        <taxon>Curculionidae</taxon>
        <taxon>Dryophthorinae</taxon>
        <taxon>Sitophilus</taxon>
    </lineage>
</organism>
<gene>
    <name evidence="6" type="primary">LOC115879212</name>
</gene>
<evidence type="ECO:0000259" key="4">
    <source>
        <dbReference type="PROSITE" id="PS50157"/>
    </source>
</evidence>
<dbReference type="PANTHER" id="PTHR33936:SF24">
    <property type="entry name" value="C2H2-TYPE DOMAIN-CONTAINING PROTEIN"/>
    <property type="match status" value="1"/>
</dbReference>
<protein>
    <submittedName>
        <fullName evidence="6">Uncharacterized protein LOC115879212</fullName>
    </submittedName>
</protein>
<dbReference type="GO" id="GO:0008270">
    <property type="term" value="F:zinc ion binding"/>
    <property type="evidence" value="ECO:0007669"/>
    <property type="project" value="UniProtKB-KW"/>
</dbReference>
<dbReference type="Proteomes" id="UP000504635">
    <property type="component" value="Unplaced"/>
</dbReference>
<keyword evidence="1" id="KW-0863">Zinc-finger</keyword>
<dbReference type="RefSeq" id="XP_030751766.1">
    <property type="nucleotide sequence ID" value="XM_030895906.1"/>
</dbReference>
<dbReference type="InParanoid" id="A0A6J2XL07"/>
<dbReference type="KEGG" id="soy:115879212"/>
<name>A0A6J2XL07_SITOR</name>
<dbReference type="Gene3D" id="3.30.160.60">
    <property type="entry name" value="Classic Zinc Finger"/>
    <property type="match status" value="1"/>
</dbReference>
<keyword evidence="5" id="KW-1185">Reference proteome</keyword>
<dbReference type="InterPro" id="IPR036236">
    <property type="entry name" value="Znf_C2H2_sf"/>
</dbReference>
<reference evidence="6" key="1">
    <citation type="submission" date="2025-08" db="UniProtKB">
        <authorList>
            <consortium name="RefSeq"/>
        </authorList>
    </citation>
    <scope>IDENTIFICATION</scope>
    <source>
        <tissue evidence="6">Gonads</tissue>
    </source>
</reference>
<dbReference type="SMART" id="SM00355">
    <property type="entry name" value="ZnF_C2H2"/>
    <property type="match status" value="3"/>
</dbReference>
<feature type="compositionally biased region" description="Basic and acidic residues" evidence="3">
    <location>
        <begin position="770"/>
        <end position="784"/>
    </location>
</feature>
<feature type="compositionally biased region" description="Basic and acidic residues" evidence="3">
    <location>
        <begin position="743"/>
        <end position="758"/>
    </location>
</feature>
<dbReference type="PANTHER" id="PTHR33936">
    <property type="entry name" value="PROTEIN CBG17840"/>
    <property type="match status" value="1"/>
</dbReference>
<feature type="domain" description="C2H2-type" evidence="4">
    <location>
        <begin position="2"/>
        <end position="30"/>
    </location>
</feature>
<dbReference type="GeneID" id="115879212"/>
<accession>A0A6J2XL07</accession>
<evidence type="ECO:0000256" key="3">
    <source>
        <dbReference type="SAM" id="MobiDB-lite"/>
    </source>
</evidence>
<evidence type="ECO:0000256" key="1">
    <source>
        <dbReference type="PROSITE-ProRule" id="PRU00042"/>
    </source>
</evidence>
<proteinExistence type="predicted"/>
<dbReference type="PROSITE" id="PS50157">
    <property type="entry name" value="ZINC_FINGER_C2H2_2"/>
    <property type="match status" value="2"/>
</dbReference>
<keyword evidence="1" id="KW-0479">Metal-binding</keyword>
<keyword evidence="1" id="KW-0862">Zinc</keyword>
<evidence type="ECO:0000313" key="6">
    <source>
        <dbReference type="RefSeq" id="XP_030751766.1"/>
    </source>
</evidence>
<dbReference type="InterPro" id="IPR013087">
    <property type="entry name" value="Znf_C2H2_type"/>
</dbReference>
<evidence type="ECO:0000256" key="2">
    <source>
        <dbReference type="SAM" id="Coils"/>
    </source>
</evidence>
<feature type="region of interest" description="Disordered" evidence="3">
    <location>
        <begin position="743"/>
        <end position="787"/>
    </location>
</feature>
<dbReference type="AlphaFoldDB" id="A0A6J2XL07"/>
<sequence>MFSCEVCSNNYMSFKALRQHAREKHPEEVVSRPEKKFKCSECEKQYNNKQSFSRHENREHNVKIVKLNQFYRCALCDYKHYDKNSVRSHISLLHDISVASETKTFQCKEDFLEWRNYEEKINKCKFIATGGSHKNQKIQSQTLVCHRSQYYEPKGKSQRSLKLQGTCKIQAFCPAEIKYKVTDGIYCVKYVKNHTHKLELEHLTLTSKERANIASKIAVGISFDRILDDVRESFYQGEELERLHLLTRKDLLNIERSFNLRGHQQRHSNDALSIESWIREEFNHNSSPSVLFYKPQGQKCMDFPQLSEQDFALILMNQAQSEILQKYSATICIDSTHGLNQYDFQLITILVIDDFHQGFPCTFLISNRTDSIISRILFLKIKERIGDLAVENFMSDMDESFFNGFKANYAVPKRRLYCSWYVDRAWRKNLSKVNSKEKQAHVYKVLRTLLEETDGNVFSALLTEAISAFVNDKDTIEFGKYFMQNYTNNVESWAFCYRLYAGVNTNMHLERMHRTLKEIYCNKKKVKRLDHMLFILQKFVRDRLFDQLITQHKGKLTSKIKDLRQRHTASLQLDDTLIIEYDGGWICPSSKQSETYFIERHKEICGCHLRCNICNHCIHNFVCTCIDNAIQWNMCKHIHLLCRSKYILKVDSLEAIGTNTCENALGLEKIVLAELTQKTASVQENLDEVRKNLLDSFKEIIDNADAEQLQFLTSNLKTLKSTVDILKKKDTVFLENDNKLEEDKLRKEPSNKQMEPQRRLFSTKKKTQRKKESISKPSSEEKNKISLNMLLKCNE</sequence>
<dbReference type="SUPFAM" id="SSF57667">
    <property type="entry name" value="beta-beta-alpha zinc fingers"/>
    <property type="match status" value="1"/>
</dbReference>
<evidence type="ECO:0000313" key="5">
    <source>
        <dbReference type="Proteomes" id="UP000504635"/>
    </source>
</evidence>
<feature type="coiled-coil region" evidence="2">
    <location>
        <begin position="672"/>
        <end position="729"/>
    </location>
</feature>
<dbReference type="InterPro" id="IPR052797">
    <property type="entry name" value="RegFact_GeneExpr_CellDeath"/>
</dbReference>
<dbReference type="PROSITE" id="PS00028">
    <property type="entry name" value="ZINC_FINGER_C2H2_1"/>
    <property type="match status" value="2"/>
</dbReference>
<feature type="domain" description="C2H2-type" evidence="4">
    <location>
        <begin position="37"/>
        <end position="60"/>
    </location>
</feature>